<accession>A0A975GUA8</accession>
<evidence type="ECO:0000313" key="1">
    <source>
        <dbReference type="EMBL" id="QTA93896.1"/>
    </source>
</evidence>
<keyword evidence="2" id="KW-1185">Reference proteome</keyword>
<protein>
    <submittedName>
        <fullName evidence="1">Uncharacterized protein</fullName>
    </submittedName>
</protein>
<dbReference type="AlphaFoldDB" id="A0A975GUA8"/>
<gene>
    <name evidence="1" type="ORF">dnm_100040</name>
</gene>
<name>A0A975GUA8_9BACT</name>
<dbReference type="RefSeq" id="WP_207680616.1">
    <property type="nucleotide sequence ID" value="NZ_CP061800.1"/>
</dbReference>
<evidence type="ECO:0000313" key="2">
    <source>
        <dbReference type="Proteomes" id="UP000663722"/>
    </source>
</evidence>
<dbReference type="KEGG" id="dmm:dnm_100040"/>
<organism evidence="1 2">
    <name type="scientific">Desulfonema magnum</name>
    <dbReference type="NCBI Taxonomy" id="45655"/>
    <lineage>
        <taxon>Bacteria</taxon>
        <taxon>Pseudomonadati</taxon>
        <taxon>Thermodesulfobacteriota</taxon>
        <taxon>Desulfobacteria</taxon>
        <taxon>Desulfobacterales</taxon>
        <taxon>Desulfococcaceae</taxon>
        <taxon>Desulfonema</taxon>
    </lineage>
</organism>
<reference evidence="1" key="1">
    <citation type="journal article" date="2021" name="Microb. Physiol.">
        <title>Proteogenomic Insights into the Physiology of Marine, Sulfate-Reducing, Filamentous Desulfonema limicola and Desulfonema magnum.</title>
        <authorList>
            <person name="Schnaars V."/>
            <person name="Wohlbrand L."/>
            <person name="Scheve S."/>
            <person name="Hinrichs C."/>
            <person name="Reinhardt R."/>
            <person name="Rabus R."/>
        </authorList>
    </citation>
    <scope>NUCLEOTIDE SEQUENCE</scope>
    <source>
        <strain evidence="1">4be13</strain>
    </source>
</reference>
<sequence length="310" mass="36378">MLEQGLTDNYIRELTKEISTIDHNILHKFPIEVYLNDIKSYPELCDYNYISPKLNAIFENIQSEYNDHTLTLYHKLAISCFIKDTVESLRREHMPDSILDLYQEWFERVLKDFSTQPDDYYNYKKDPFLKDLGGCSRRIIPIGGAWIIELSGIGRNFLVSGGPRQFIDALQFALFKMGGFKPFYQIHTVDRYLDGFNQKERDLCYLRICELLELNPRIRGMYAASWLYDPQLENTSPRLAYLRVVPEQNKAKAFRIGTSQSAIRLSTKKSLTRKRLYKEGKYMPTNYIIIWNRKDLLEWADTQAGMGKTA</sequence>
<dbReference type="EMBL" id="CP061800">
    <property type="protein sequence ID" value="QTA93896.1"/>
    <property type="molecule type" value="Genomic_DNA"/>
</dbReference>
<dbReference type="Proteomes" id="UP000663722">
    <property type="component" value="Chromosome"/>
</dbReference>
<proteinExistence type="predicted"/>